<dbReference type="SUPFAM" id="SSF52540">
    <property type="entry name" value="P-loop containing nucleoside triphosphate hydrolases"/>
    <property type="match status" value="2"/>
</dbReference>
<keyword evidence="13" id="KW-0347">Helicase</keyword>
<sequence>MVKDTRSSVRERNEENNNLKGRQNGEKAPARAGSTTPDSSALRRSAREASLKKTIIVTPSKSRKSDQLDKHSPRTRSDKKKHGTVDHKNMLNPLRRSERVKKQSSSTSSGSGSKKLVKSSSTSSGSVSKKSDKSSGSPYTKGKKEKKEKSIEQLILDPTEAGKSPKQDEVSQNAKDKRMDARAYRALFREKLKTDCREQAKMPKSNNHCGNNSSKEDLNRSSKYSEKSKELRSNCLEKSSTRDLDDSNETETKELRSKCPEESSTVYLDDHPETRSKTSKEVLKNDIELDFFLSSQKSSEEKVLTKLSNEDSGTVHAVHDADKKLEALERSNSMLEEKMVDDFIDSNGGCKLISLKRKRSILQLDSNVSVRNESESTCSSPTDAVSPCRQSDQVETCVDQVETCGDQVETCGDQVETCGDQVETCSDQVETCGDQVETCGKCSKRQRLGNDSLKDVCSCVEIDQQQNEKISIDVDRGKSMGNTISDPTGNCVWCKLEKASLDVDPNACLICKVGGKLLCCEGKECRRSFHLSCLDPPLEDVPLGVWHCPMCIRRKIKFGVYAVSKGFESIWDTRETEILDADGLQRQKQYFVKFKDLSHAHNQWLPESKLLLEAPSLVSRFIKKNQYSRWKEEWAIPQRLLQKRLLLSAKLCQEHNAEFSGAELNCRYEWLVKWRGLDYKFATWELENALFLSSLDGQGLIKDYESRCEKAKLVSHVPEVDGKHELQIRHRKRTALVNLSQFTDNDTCGFNDNYISYVNKLCQFWHEGKNAVVVDNQDRMAKIIAFILTLQPDVLRPFLVITTSTALGMWDPELLRFAPSFSAVVYKGNKNVRKNIRDLEFYQGSYPMFQALICSLEVMMEDLDILHRINWEVIIVDECQRPIICSHLEKMKMLKGNMWLLVLSDQLKDIKDDYHNLLSILDMNDQVENKDTLKTNGDDNVSKLKERLSYHIAYISTSKFVEYWVPARISNVQLELYCAALLSNSGLLCSSFKSDLLDNIQDLLISTRKCCNHPYIVDSSMGHVITKGHPEVEYLGIGIKASGKLELLDAMLKEMKKKGSRVLILFQSISGSGRDTIGDILDDFLRQRFGPDSYERIDGGLIYSKKQAALNKFNNLESGRFLFLLEVRACLPSIKLSSIDSIVIYDSDWTPMNDLRALQRITLDSHLDQIKIFRLYTSCTVEEKVLMLSLENKTLDGNLQNISWSCANMLLMWGASDLLADLEKFHGKEKIEDALSDTTLLEEVVNDLILLISQNGRSTDKYDSHVILEVQQIEGVYSARSPLLGQIKKVSTEEMQPFIFWSHLLYGKCPKWKYSSDRSLRNRKRVQQSDDSLNKSECEIEEFVRKRKKVSNNNVKVAQEENFTQKEKEGTSEAPKHTCQNSTSLAACEDDSYIENHLSTSSLIANDILKILKYKSVGFDEIRKLTDLRKSLHRLLKPEISQLCKILKLPEHVEDEAEKFFEYVMDNHHILTEPATTTLLQAFQLSLCWSAASMLDHKIDHKESLALAKKHLNFDCHRQEVYLLYSRLRCLKKIFSKHLKCSKVTESPCNVLSDDEFQKAVVKSINRIQKTCCKKFKKLKQKQQEKRDEFDKTCDEEKSQLDRQFRMESVVIRSCLHNSLLMRNNKLQVLENRYAKKLEEHKYQMEIRCRKLEEEQIDERNKMVATEAHWVDTLTSWLQVELLNKQILNKTKHFHYLKNDTTIGDHLPEEIYSKIAHNVSGTGKEISEIPGSVSSEGIICSNTVEESFLQSRHNGETAALDTIGSQGPFASEFVDDNRIDISNGIEGNLTSEDPCSVGKLPDRVILGNPDKEISIEGPKSRYSVSVDMVSHADEEVPRKLIEAAGLIESSPSVLTIPLLPSMERGGDVATLNPGSEISNKTCRIGNSDPLVDALSNPESSPRELNLPINEVERLSEAANLVGVRENLSASQSSSRESIPNKSMGSTSEIEISSTMTVSASCEALEVGSSNSQNDGDNHRELVNPCVLEDTIGNPLELAVTPTTQDNGSLLFNEAAHEEMNQQSSSTRSMDDIMQAVEMAIANGDPEAPISYVADQSNQEERENLQSSCTGSMENNMQASEMVNANEDTEASITHVANQSNQEEQDDINLQSSCIGSMNDIRQTTAMVNTSGDNETPIPYVASQSNQEAQMVEPQTLTVPLATNSSVGFFQADLSSAGGMENHMDSEDHSSDRLAQTASQPIEDSIQLIEEVLLQPVTCTAPHSTLNAGVSDTRTSFPDTRIISGNFDISTGLMQPTQPSVSQMLPLSYVDPLEKELEKLRKEMEHNKDVHAKQKLQLKSEREKEIEEVNKKYDIKVQESEIEFDLRKKDLDVNYDKVLMNKILAEAFRWKYSDTKSWDIVPVLGPQIFLPPVMPILQRPPLVVRPSFTPSIVSSHTSNPPSVNTQRTSAVANLSTNSPISSQGTASTSIHGHHASLHFSSNSMRPLHIGSISSPTGNPQVSSVIRAPAPHLQPFRPTSSLPPNPRGITSQHGPTIPSTPPPSFPHLPPRPPVSSPFQSIPLNRPYRPDSSEQLPALSNAPLSALDLLMDMNNRAGVNFPHNFPLPDASLNTHRPNPPVSTGNMQVNAVNTTGDSDVVCLSDDD</sequence>
<dbReference type="Gene3D" id="3.40.50.10810">
    <property type="entry name" value="Tandem AAA-ATPase domain"/>
    <property type="match status" value="1"/>
</dbReference>
<dbReference type="SUPFAM" id="SSF54160">
    <property type="entry name" value="Chromo domain-like"/>
    <property type="match status" value="2"/>
</dbReference>
<dbReference type="SMART" id="SM00298">
    <property type="entry name" value="CHROMO"/>
    <property type="match status" value="2"/>
</dbReference>
<dbReference type="CDD" id="cd18793">
    <property type="entry name" value="SF2_C_SNF"/>
    <property type="match status" value="1"/>
</dbReference>
<feature type="coiled-coil region" evidence="7">
    <location>
        <begin position="2269"/>
        <end position="2311"/>
    </location>
</feature>
<dbReference type="InterPro" id="IPR016197">
    <property type="entry name" value="Chromo-like_dom_sf"/>
</dbReference>
<dbReference type="InterPro" id="IPR011011">
    <property type="entry name" value="Znf_FYVE_PHD"/>
</dbReference>
<feature type="compositionally biased region" description="Low complexity" evidence="8">
    <location>
        <begin position="103"/>
        <end position="128"/>
    </location>
</feature>
<dbReference type="GO" id="GO:0005524">
    <property type="term" value="F:ATP binding"/>
    <property type="evidence" value="ECO:0007669"/>
    <property type="project" value="InterPro"/>
</dbReference>
<dbReference type="Gene3D" id="6.10.250.1310">
    <property type="match status" value="1"/>
</dbReference>
<evidence type="ECO:0000259" key="9">
    <source>
        <dbReference type="PROSITE" id="PS50013"/>
    </source>
</evidence>
<dbReference type="Proteomes" id="UP001652600">
    <property type="component" value="Chromosome 12"/>
</dbReference>
<feature type="compositionally biased region" description="Basic and acidic residues" evidence="8">
    <location>
        <begin position="239"/>
        <end position="261"/>
    </location>
</feature>
<dbReference type="GO" id="GO:0004386">
    <property type="term" value="F:helicase activity"/>
    <property type="evidence" value="ECO:0007669"/>
    <property type="project" value="UniProtKB-KW"/>
</dbReference>
<dbReference type="InterPro" id="IPR019787">
    <property type="entry name" value="Znf_PHD-finger"/>
</dbReference>
<dbReference type="PROSITE" id="PS50016">
    <property type="entry name" value="ZF_PHD_2"/>
    <property type="match status" value="1"/>
</dbReference>
<evidence type="ECO:0000259" key="11">
    <source>
        <dbReference type="PROSITE" id="PS51194"/>
    </source>
</evidence>
<evidence type="ECO:0000256" key="1">
    <source>
        <dbReference type="ARBA" id="ARBA00022723"/>
    </source>
</evidence>
<keyword evidence="7" id="KW-0175">Coiled coil</keyword>
<dbReference type="eggNOG" id="KOG0384">
    <property type="taxonomic scope" value="Eukaryota"/>
</dbReference>
<dbReference type="eggNOG" id="KOG0383">
    <property type="taxonomic scope" value="Eukaryota"/>
</dbReference>
<dbReference type="CDD" id="cd15532">
    <property type="entry name" value="PHD2_CHD_II"/>
    <property type="match status" value="1"/>
</dbReference>
<dbReference type="PROSITE" id="PS51194">
    <property type="entry name" value="HELICASE_CTER"/>
    <property type="match status" value="1"/>
</dbReference>
<evidence type="ECO:0000256" key="6">
    <source>
        <dbReference type="PROSITE-ProRule" id="PRU00146"/>
    </source>
</evidence>
<dbReference type="InterPro" id="IPR001965">
    <property type="entry name" value="Znf_PHD"/>
</dbReference>
<feature type="compositionally biased region" description="Basic and acidic residues" evidence="8">
    <location>
        <begin position="83"/>
        <end position="101"/>
    </location>
</feature>
<evidence type="ECO:0000256" key="2">
    <source>
        <dbReference type="ARBA" id="ARBA00022737"/>
    </source>
</evidence>
<evidence type="ECO:0000256" key="4">
    <source>
        <dbReference type="ARBA" id="ARBA00022801"/>
    </source>
</evidence>
<dbReference type="SUPFAM" id="SSF57903">
    <property type="entry name" value="FYVE/PHD zinc finger"/>
    <property type="match status" value="1"/>
</dbReference>
<keyword evidence="13" id="KW-0547">Nucleotide-binding</keyword>
<organism evidence="12 13">
    <name type="scientific">Cucumis melo</name>
    <name type="common">Muskmelon</name>
    <dbReference type="NCBI Taxonomy" id="3656"/>
    <lineage>
        <taxon>Eukaryota</taxon>
        <taxon>Viridiplantae</taxon>
        <taxon>Streptophyta</taxon>
        <taxon>Embryophyta</taxon>
        <taxon>Tracheophyta</taxon>
        <taxon>Spermatophyta</taxon>
        <taxon>Magnoliopsida</taxon>
        <taxon>eudicotyledons</taxon>
        <taxon>Gunneridae</taxon>
        <taxon>Pentapetalae</taxon>
        <taxon>rosids</taxon>
        <taxon>fabids</taxon>
        <taxon>Cucurbitales</taxon>
        <taxon>Cucurbitaceae</taxon>
        <taxon>Benincaseae</taxon>
        <taxon>Cucumis</taxon>
    </lineage>
</organism>
<dbReference type="GeneID" id="103501044"/>
<feature type="compositionally biased region" description="Low complexity" evidence="8">
    <location>
        <begin position="1942"/>
        <end position="1951"/>
    </location>
</feature>
<dbReference type="GO" id="GO:0008270">
    <property type="term" value="F:zinc ion binding"/>
    <property type="evidence" value="ECO:0007669"/>
    <property type="project" value="UniProtKB-KW"/>
</dbReference>
<dbReference type="InterPro" id="IPR038718">
    <property type="entry name" value="SNF2-like_sf"/>
</dbReference>
<keyword evidence="1" id="KW-0479">Metal-binding</keyword>
<evidence type="ECO:0000313" key="12">
    <source>
        <dbReference type="Proteomes" id="UP001652600"/>
    </source>
</evidence>
<accession>A0A1S3CHP4</accession>
<dbReference type="FunCoup" id="A0A1S3CHP4">
    <property type="interactions" value="791"/>
</dbReference>
<dbReference type="PANTHER" id="PTHR35116">
    <property type="entry name" value="HELICASE PROTEIN MOM1"/>
    <property type="match status" value="1"/>
</dbReference>
<feature type="region of interest" description="Disordered" evidence="8">
    <location>
        <begin position="2469"/>
        <end position="2534"/>
    </location>
</feature>
<evidence type="ECO:0000256" key="5">
    <source>
        <dbReference type="ARBA" id="ARBA00022833"/>
    </source>
</evidence>
<keyword evidence="2" id="KW-0677">Repeat</keyword>
<feature type="domain" description="PHD-type" evidence="10">
    <location>
        <begin position="505"/>
        <end position="554"/>
    </location>
</feature>
<feature type="compositionally biased region" description="Pro residues" evidence="8">
    <location>
        <begin position="2496"/>
        <end position="2513"/>
    </location>
</feature>
<dbReference type="InterPro" id="IPR049730">
    <property type="entry name" value="SNF2/RAD54-like_C"/>
</dbReference>
<keyword evidence="5" id="KW-0862">Zinc</keyword>
<feature type="region of interest" description="Disordered" evidence="8">
    <location>
        <begin position="1925"/>
        <end position="1951"/>
    </location>
</feature>
<feature type="domain" description="Chromo" evidence="9">
    <location>
        <begin position="640"/>
        <end position="707"/>
    </location>
</feature>
<gene>
    <name evidence="13" type="primary">LOC103501044</name>
</gene>
<dbReference type="InterPro" id="IPR013083">
    <property type="entry name" value="Znf_RING/FYVE/PHD"/>
</dbReference>
<dbReference type="Pfam" id="PF00271">
    <property type="entry name" value="Helicase_C"/>
    <property type="match status" value="1"/>
</dbReference>
<feature type="compositionally biased region" description="Polar residues" evidence="8">
    <location>
        <begin position="2571"/>
        <end position="2593"/>
    </location>
</feature>
<feature type="compositionally biased region" description="Basic and acidic residues" evidence="8">
    <location>
        <begin position="1363"/>
        <end position="1376"/>
    </location>
</feature>
<dbReference type="InterPro" id="IPR001650">
    <property type="entry name" value="Helicase_C-like"/>
</dbReference>
<keyword evidence="3 6" id="KW-0863">Zinc-finger</keyword>
<dbReference type="InParanoid" id="A0A1S3CHP4"/>
<dbReference type="InterPro" id="IPR000330">
    <property type="entry name" value="SNF2_N"/>
</dbReference>
<feature type="compositionally biased region" description="Basic and acidic residues" evidence="8">
    <location>
        <begin position="63"/>
        <end position="76"/>
    </location>
</feature>
<dbReference type="InterPro" id="IPR039322">
    <property type="entry name" value="MOM1"/>
</dbReference>
<dbReference type="GO" id="GO:0031507">
    <property type="term" value="P:heterochromatin formation"/>
    <property type="evidence" value="ECO:0007669"/>
    <property type="project" value="InterPro"/>
</dbReference>
<dbReference type="Gene3D" id="3.30.40.10">
    <property type="entry name" value="Zinc/RING finger domain, C3HC4 (zinc finger)"/>
    <property type="match status" value="1"/>
</dbReference>
<evidence type="ECO:0000313" key="13">
    <source>
        <dbReference type="RefSeq" id="XP_008462762.2"/>
    </source>
</evidence>
<reference evidence="13" key="1">
    <citation type="submission" date="2025-08" db="UniProtKB">
        <authorList>
            <consortium name="RefSeq"/>
        </authorList>
    </citation>
    <scope>IDENTIFICATION</scope>
    <source>
        <tissue evidence="13">Stem</tissue>
    </source>
</reference>
<proteinExistence type="predicted"/>
<dbReference type="Pfam" id="PF00628">
    <property type="entry name" value="PHD"/>
    <property type="match status" value="1"/>
</dbReference>
<feature type="region of interest" description="Disordered" evidence="8">
    <location>
        <begin position="1"/>
        <end position="279"/>
    </location>
</feature>
<feature type="domain" description="Chromo" evidence="9">
    <location>
        <begin position="565"/>
        <end position="633"/>
    </location>
</feature>
<dbReference type="Gene3D" id="3.40.50.300">
    <property type="entry name" value="P-loop containing nucleotide triphosphate hydrolases"/>
    <property type="match status" value="1"/>
</dbReference>
<keyword evidence="4" id="KW-0378">Hydrolase</keyword>
<evidence type="ECO:0000256" key="3">
    <source>
        <dbReference type="ARBA" id="ARBA00022771"/>
    </source>
</evidence>
<feature type="compositionally biased region" description="Basic and acidic residues" evidence="8">
    <location>
        <begin position="163"/>
        <end position="201"/>
    </location>
</feature>
<evidence type="ECO:0000256" key="7">
    <source>
        <dbReference type="SAM" id="Coils"/>
    </source>
</evidence>
<dbReference type="InterPro" id="IPR027417">
    <property type="entry name" value="P-loop_NTPase"/>
</dbReference>
<dbReference type="InterPro" id="IPR056882">
    <property type="entry name" value="MOM1_dom"/>
</dbReference>
<dbReference type="Pfam" id="PF00176">
    <property type="entry name" value="SNF2-rel_dom"/>
    <property type="match status" value="1"/>
</dbReference>
<feature type="compositionally biased region" description="Basic and acidic residues" evidence="8">
    <location>
        <begin position="1"/>
        <end position="29"/>
    </location>
</feature>
<dbReference type="PANTHER" id="PTHR35116:SF2">
    <property type="entry name" value="ATP-DEPENDENT HELICASE FAMILY PROTEIN-RELATED"/>
    <property type="match status" value="1"/>
</dbReference>
<dbReference type="Gene3D" id="2.40.50.40">
    <property type="match status" value="2"/>
</dbReference>
<feature type="compositionally biased region" description="Basic and acidic residues" evidence="8">
    <location>
        <begin position="214"/>
        <end position="232"/>
    </location>
</feature>
<feature type="compositionally biased region" description="Polar residues" evidence="8">
    <location>
        <begin position="204"/>
        <end position="213"/>
    </location>
</feature>
<keyword evidence="13" id="KW-0067">ATP-binding</keyword>
<dbReference type="RefSeq" id="XP_008462762.2">
    <property type="nucleotide sequence ID" value="XM_008464540.3"/>
</dbReference>
<dbReference type="SMART" id="SM00249">
    <property type="entry name" value="PHD"/>
    <property type="match status" value="1"/>
</dbReference>
<name>A0A1S3CHP4_CUCME</name>
<dbReference type="InterPro" id="IPR000953">
    <property type="entry name" value="Chromo/chromo_shadow_dom"/>
</dbReference>
<evidence type="ECO:0000259" key="10">
    <source>
        <dbReference type="PROSITE" id="PS50016"/>
    </source>
</evidence>
<evidence type="ECO:0000256" key="8">
    <source>
        <dbReference type="SAM" id="MobiDB-lite"/>
    </source>
</evidence>
<feature type="compositionally biased region" description="Polar residues" evidence="8">
    <location>
        <begin position="1927"/>
        <end position="1940"/>
    </location>
</feature>
<keyword evidence="12" id="KW-1185">Reference proteome</keyword>
<dbReference type="PROSITE" id="PS50013">
    <property type="entry name" value="CHROMO_2"/>
    <property type="match status" value="2"/>
</dbReference>
<feature type="compositionally biased region" description="Basic and acidic residues" evidence="8">
    <location>
        <begin position="268"/>
        <end position="279"/>
    </location>
</feature>
<feature type="domain" description="Helicase C-terminal" evidence="11">
    <location>
        <begin position="1047"/>
        <end position="1210"/>
    </location>
</feature>
<feature type="region of interest" description="Disordered" evidence="8">
    <location>
        <begin position="1359"/>
        <end position="1380"/>
    </location>
</feature>
<dbReference type="KEGG" id="cmo:103501044"/>
<dbReference type="GO" id="GO:0016787">
    <property type="term" value="F:hydrolase activity"/>
    <property type="evidence" value="ECO:0007669"/>
    <property type="project" value="UniProtKB-KW"/>
</dbReference>
<protein>
    <submittedName>
        <fullName evidence="13">Helicase protein MOM1</fullName>
    </submittedName>
</protein>
<dbReference type="Pfam" id="PF25029">
    <property type="entry name" value="MOM1"/>
    <property type="match status" value="1"/>
</dbReference>
<feature type="region of interest" description="Disordered" evidence="8">
    <location>
        <begin position="2571"/>
        <end position="2603"/>
    </location>
</feature>